<keyword evidence="2" id="KW-1185">Reference proteome</keyword>
<gene>
    <name evidence="1" type="ORF">O9H85_01850</name>
</gene>
<reference evidence="1 2" key="1">
    <citation type="submission" date="2022-12" db="EMBL/GenBank/DDBJ databases">
        <title>Draft genome sequence of Paenibacillus sp. dW9.</title>
        <authorList>
            <person name="Choi E.-W."/>
            <person name="Kim D.-U."/>
        </authorList>
    </citation>
    <scope>NUCLEOTIDE SEQUENCE [LARGE SCALE GENOMIC DNA]</scope>
    <source>
        <strain evidence="2">dW9</strain>
    </source>
</reference>
<name>A0ABT4Q2Y1_9BACL</name>
<comment type="caution">
    <text evidence="1">The sequence shown here is derived from an EMBL/GenBank/DDBJ whole genome shotgun (WGS) entry which is preliminary data.</text>
</comment>
<accession>A0ABT4Q2Y1</accession>
<proteinExistence type="predicted"/>
<dbReference type="Proteomes" id="UP001527882">
    <property type="component" value="Unassembled WGS sequence"/>
</dbReference>
<dbReference type="EMBL" id="JAQAGZ010000001">
    <property type="protein sequence ID" value="MCZ8511201.1"/>
    <property type="molecule type" value="Genomic_DNA"/>
</dbReference>
<dbReference type="RefSeq" id="WP_269879563.1">
    <property type="nucleotide sequence ID" value="NZ_JAQAGZ010000001.1"/>
</dbReference>
<organism evidence="1 2">
    <name type="scientific">Paenibacillus gyeongsangnamensis</name>
    <dbReference type="NCBI Taxonomy" id="3388067"/>
    <lineage>
        <taxon>Bacteria</taxon>
        <taxon>Bacillati</taxon>
        <taxon>Bacillota</taxon>
        <taxon>Bacilli</taxon>
        <taxon>Bacillales</taxon>
        <taxon>Paenibacillaceae</taxon>
        <taxon>Paenibacillus</taxon>
    </lineage>
</organism>
<sequence length="154" mass="17323">MARYWLTPVTWEEERVTLGSERFSLEPEALHLPLVRKLRERYPRLLLPFKIGLLLGDEADEEACGTSAIPFAMDGGKALTLAAAYEDSAQEGVWPLSHCAEAYLHRLPLPHEALEWLSAGEEAAEGELPAWLERMKDWLKAGAQVIMLKEESHS</sequence>
<evidence type="ECO:0000313" key="2">
    <source>
        <dbReference type="Proteomes" id="UP001527882"/>
    </source>
</evidence>
<evidence type="ECO:0000313" key="1">
    <source>
        <dbReference type="EMBL" id="MCZ8511201.1"/>
    </source>
</evidence>
<protein>
    <submittedName>
        <fullName evidence="1">Uncharacterized protein</fullName>
    </submittedName>
</protein>